<dbReference type="Pfam" id="PF05258">
    <property type="entry name" value="DciA"/>
    <property type="match status" value="1"/>
</dbReference>
<gene>
    <name evidence="2" type="ORF">QOZ99_002922</name>
</gene>
<dbReference type="EMBL" id="JAUSVR010000009">
    <property type="protein sequence ID" value="MDQ0512022.1"/>
    <property type="molecule type" value="Genomic_DNA"/>
</dbReference>
<comment type="caution">
    <text evidence="2">The sequence shown here is derived from an EMBL/GenBank/DDBJ whole genome shotgun (WGS) entry which is preliminary data.</text>
</comment>
<feature type="compositionally biased region" description="Basic residues" evidence="1">
    <location>
        <begin position="15"/>
        <end position="27"/>
    </location>
</feature>
<protein>
    <recommendedName>
        <fullName evidence="4">DUF721 domain-containing protein</fullName>
    </recommendedName>
</protein>
<name>A0ABU0LTJ4_9HYPH</name>
<reference evidence="2 3" key="1">
    <citation type="submission" date="2023-07" db="EMBL/GenBank/DDBJ databases">
        <title>Genomic Encyclopedia of Type Strains, Phase IV (KMG-IV): sequencing the most valuable type-strain genomes for metagenomic binning, comparative biology and taxonomic classification.</title>
        <authorList>
            <person name="Goeker M."/>
        </authorList>
    </citation>
    <scope>NUCLEOTIDE SEQUENCE [LARGE SCALE GENOMIC DNA]</scope>
    <source>
        <strain evidence="2 3">DSM 15561</strain>
    </source>
</reference>
<sequence>MSRLPTIPSRDAPIRKPHAKPYARGRRGPAPLADLIDATIAESCRQRGIASVEIVTRWADIVGETLAARALPIKLAWPTRAENVEPGVLHVRVEGGYAIELQHDAPVVIERVNRYFGWRCIGRLALRQGPVAALRPVRRRFIEPDAAECGAVARRLGAFEDDALAGALARLGALVARERGDLGASVARERGDLGAPSPRARGDTAPSGVTKRPDSFTQR</sequence>
<evidence type="ECO:0000313" key="3">
    <source>
        <dbReference type="Proteomes" id="UP001235094"/>
    </source>
</evidence>
<evidence type="ECO:0000256" key="1">
    <source>
        <dbReference type="SAM" id="MobiDB-lite"/>
    </source>
</evidence>
<dbReference type="RefSeq" id="WP_306890702.1">
    <property type="nucleotide sequence ID" value="NZ_JAUSVR010000009.1"/>
</dbReference>
<dbReference type="Proteomes" id="UP001235094">
    <property type="component" value="Unassembled WGS sequence"/>
</dbReference>
<evidence type="ECO:0008006" key="4">
    <source>
        <dbReference type="Google" id="ProtNLM"/>
    </source>
</evidence>
<accession>A0ABU0LTJ4</accession>
<dbReference type="InterPro" id="IPR007922">
    <property type="entry name" value="DciA-like"/>
</dbReference>
<organism evidence="2 3">
    <name type="scientific">Ancylobacter amanitiformis</name>
    <dbReference type="NCBI Taxonomy" id="217069"/>
    <lineage>
        <taxon>Bacteria</taxon>
        <taxon>Pseudomonadati</taxon>
        <taxon>Pseudomonadota</taxon>
        <taxon>Alphaproteobacteria</taxon>
        <taxon>Hyphomicrobiales</taxon>
        <taxon>Xanthobacteraceae</taxon>
        <taxon>Ancylobacter</taxon>
    </lineage>
</organism>
<feature type="region of interest" description="Disordered" evidence="1">
    <location>
        <begin position="186"/>
        <end position="219"/>
    </location>
</feature>
<feature type="region of interest" description="Disordered" evidence="1">
    <location>
        <begin position="1"/>
        <end position="27"/>
    </location>
</feature>
<keyword evidence="3" id="KW-1185">Reference proteome</keyword>
<evidence type="ECO:0000313" key="2">
    <source>
        <dbReference type="EMBL" id="MDQ0512022.1"/>
    </source>
</evidence>
<proteinExistence type="predicted"/>